<gene>
    <name evidence="1" type="ORF">KPSA1_04561</name>
</gene>
<proteinExistence type="predicted"/>
<dbReference type="EMBL" id="BGJZ01000224">
    <property type="protein sequence ID" value="GBH11126.1"/>
    <property type="molecule type" value="Genomic_DNA"/>
</dbReference>
<reference evidence="1 2" key="1">
    <citation type="submission" date="2018-04" db="EMBL/GenBank/DDBJ databases">
        <title>Draft genome sequence of Pseudomonas syringae pv. actinidiae biovar 1 strains isolated from kiwifruit in Kagawa prefecture.</title>
        <authorList>
            <person name="Tabuchi M."/>
            <person name="Saito M."/>
            <person name="Fujiwara S."/>
            <person name="Sasa N."/>
            <person name="Akimitsu K."/>
            <person name="Gomi K."/>
            <person name="Konishi-Sugita S."/>
            <person name="Hamano K."/>
            <person name="Kataoka I."/>
        </authorList>
    </citation>
    <scope>NUCLEOTIDE SEQUENCE [LARGE SCALE GENOMIC DNA]</scope>
    <source>
        <strain evidence="1 2">MAFF212206</strain>
    </source>
</reference>
<dbReference type="Proteomes" id="UP000247480">
    <property type="component" value="Unassembled WGS sequence"/>
</dbReference>
<dbReference type="AlphaFoldDB" id="A0A2V0QDD8"/>
<evidence type="ECO:0000313" key="1">
    <source>
        <dbReference type="EMBL" id="GBH11126.1"/>
    </source>
</evidence>
<name>A0A2V0QDD8_PSESF</name>
<accession>A0A2V0QDD8</accession>
<sequence>MLPHVTALLLVQPSPPLALQQGEFHDGTRNHK</sequence>
<evidence type="ECO:0000313" key="2">
    <source>
        <dbReference type="Proteomes" id="UP000247480"/>
    </source>
</evidence>
<organism evidence="1 2">
    <name type="scientific">Pseudomonas syringae pv. actinidiae</name>
    <dbReference type="NCBI Taxonomy" id="103796"/>
    <lineage>
        <taxon>Bacteria</taxon>
        <taxon>Pseudomonadati</taxon>
        <taxon>Pseudomonadota</taxon>
        <taxon>Gammaproteobacteria</taxon>
        <taxon>Pseudomonadales</taxon>
        <taxon>Pseudomonadaceae</taxon>
        <taxon>Pseudomonas</taxon>
        <taxon>Pseudomonas syringae</taxon>
    </lineage>
</organism>
<comment type="caution">
    <text evidence="1">The sequence shown here is derived from an EMBL/GenBank/DDBJ whole genome shotgun (WGS) entry which is preliminary data.</text>
</comment>
<protein>
    <submittedName>
        <fullName evidence="1">Uncharacterized protein</fullName>
    </submittedName>
</protein>